<dbReference type="CDD" id="cd00761">
    <property type="entry name" value="Glyco_tranf_GTA_type"/>
    <property type="match status" value="1"/>
</dbReference>
<keyword evidence="3" id="KW-0328">Glycosyltransferase</keyword>
<comment type="caution">
    <text evidence="6">The sequence shown here is derived from an EMBL/GenBank/DDBJ whole genome shotgun (WGS) entry which is preliminary data.</text>
</comment>
<evidence type="ECO:0000313" key="6">
    <source>
        <dbReference type="EMBL" id="GHO94693.1"/>
    </source>
</evidence>
<organism evidence="6 7">
    <name type="scientific">Reticulibacter mediterranei</name>
    <dbReference type="NCBI Taxonomy" id="2778369"/>
    <lineage>
        <taxon>Bacteria</taxon>
        <taxon>Bacillati</taxon>
        <taxon>Chloroflexota</taxon>
        <taxon>Ktedonobacteria</taxon>
        <taxon>Ktedonobacterales</taxon>
        <taxon>Reticulibacteraceae</taxon>
        <taxon>Reticulibacter</taxon>
    </lineage>
</organism>
<evidence type="ECO:0000256" key="4">
    <source>
        <dbReference type="ARBA" id="ARBA00022679"/>
    </source>
</evidence>
<dbReference type="EMBL" id="BNJK01000001">
    <property type="protein sequence ID" value="GHO94693.1"/>
    <property type="molecule type" value="Genomic_DNA"/>
</dbReference>
<protein>
    <recommendedName>
        <fullName evidence="5">Glycosyltransferase 2-like domain-containing protein</fullName>
    </recommendedName>
</protein>
<dbReference type="AlphaFoldDB" id="A0A8J3ILP8"/>
<evidence type="ECO:0000313" key="7">
    <source>
        <dbReference type="Proteomes" id="UP000597444"/>
    </source>
</evidence>
<evidence type="ECO:0000256" key="3">
    <source>
        <dbReference type="ARBA" id="ARBA00022676"/>
    </source>
</evidence>
<feature type="domain" description="Glycosyltransferase 2-like" evidence="5">
    <location>
        <begin position="6"/>
        <end position="142"/>
    </location>
</feature>
<dbReference type="PANTHER" id="PTHR43179:SF12">
    <property type="entry name" value="GALACTOFURANOSYLTRANSFERASE GLFT2"/>
    <property type="match status" value="1"/>
</dbReference>
<evidence type="ECO:0000259" key="5">
    <source>
        <dbReference type="Pfam" id="PF00535"/>
    </source>
</evidence>
<sequence>MTEIDVLIPTYGRKTGLAVVLTSLFAQTFRDFRVIVSDQTPEKQSYLDSIEIQTIVRALRWRGQEVMLLRHPTRLGMAEQRHFLLEQSNAPYVHFIDDDVLLEPEVMERMLTVLRQNGCGFVGCPATGPGYLHDVRPHQQNIELWQGAVEPEPFTPESLPWDRHLINNAANPLHLEQKLVTETRPVVRYKVAWVGGANVLFDREKLLSVGGFSWWHRLPPEHAGEEVVVQFLLIRKYGGCGILPSGTYHLGLPTTVEDRRRNATELFAELIEETEGLVGTRSTSRS</sequence>
<dbReference type="InterPro" id="IPR001173">
    <property type="entry name" value="Glyco_trans_2-like"/>
</dbReference>
<keyword evidence="4" id="KW-0808">Transferase</keyword>
<evidence type="ECO:0000256" key="1">
    <source>
        <dbReference type="ARBA" id="ARBA00004776"/>
    </source>
</evidence>
<dbReference type="GO" id="GO:0016757">
    <property type="term" value="F:glycosyltransferase activity"/>
    <property type="evidence" value="ECO:0007669"/>
    <property type="project" value="UniProtKB-KW"/>
</dbReference>
<dbReference type="Proteomes" id="UP000597444">
    <property type="component" value="Unassembled WGS sequence"/>
</dbReference>
<dbReference type="SUPFAM" id="SSF53448">
    <property type="entry name" value="Nucleotide-diphospho-sugar transferases"/>
    <property type="match status" value="1"/>
</dbReference>
<keyword evidence="7" id="KW-1185">Reference proteome</keyword>
<comment type="pathway">
    <text evidence="1">Cell wall biogenesis; cell wall polysaccharide biosynthesis.</text>
</comment>
<dbReference type="RefSeq" id="WP_220205407.1">
    <property type="nucleotide sequence ID" value="NZ_BNJK01000001.1"/>
</dbReference>
<name>A0A8J3ILP8_9CHLR</name>
<reference evidence="6" key="1">
    <citation type="submission" date="2020-10" db="EMBL/GenBank/DDBJ databases">
        <title>Taxonomic study of unclassified bacteria belonging to the class Ktedonobacteria.</title>
        <authorList>
            <person name="Yabe S."/>
            <person name="Wang C.M."/>
            <person name="Zheng Y."/>
            <person name="Sakai Y."/>
            <person name="Cavaletti L."/>
            <person name="Monciardini P."/>
            <person name="Donadio S."/>
        </authorList>
    </citation>
    <scope>NUCLEOTIDE SEQUENCE</scope>
    <source>
        <strain evidence="6">ID150040</strain>
    </source>
</reference>
<evidence type="ECO:0000256" key="2">
    <source>
        <dbReference type="ARBA" id="ARBA00006739"/>
    </source>
</evidence>
<gene>
    <name evidence="6" type="ORF">KSF_047410</name>
</gene>
<dbReference type="Gene3D" id="3.90.550.10">
    <property type="entry name" value="Spore Coat Polysaccharide Biosynthesis Protein SpsA, Chain A"/>
    <property type="match status" value="1"/>
</dbReference>
<dbReference type="Pfam" id="PF00535">
    <property type="entry name" value="Glycos_transf_2"/>
    <property type="match status" value="1"/>
</dbReference>
<dbReference type="PANTHER" id="PTHR43179">
    <property type="entry name" value="RHAMNOSYLTRANSFERASE WBBL"/>
    <property type="match status" value="1"/>
</dbReference>
<dbReference type="InterPro" id="IPR029044">
    <property type="entry name" value="Nucleotide-diphossugar_trans"/>
</dbReference>
<proteinExistence type="inferred from homology"/>
<comment type="similarity">
    <text evidence="2">Belongs to the glycosyltransferase 2 family.</text>
</comment>
<accession>A0A8J3ILP8</accession>